<gene>
    <name evidence="2" type="ORF">LRP50_16400</name>
</gene>
<proteinExistence type="predicted"/>
<accession>A0ABT5R377</accession>
<keyword evidence="3" id="KW-1185">Reference proteome</keyword>
<reference evidence="2" key="1">
    <citation type="submission" date="2021-12" db="EMBL/GenBank/DDBJ databases">
        <title>Enterovibrio ZSDZ35 sp. nov. and Enterovibrio ZSDZ42 sp. nov., isolated from coastal seawater in Qingdao.</title>
        <authorList>
            <person name="Zhang P."/>
        </authorList>
    </citation>
    <scope>NUCLEOTIDE SEQUENCE</scope>
    <source>
        <strain evidence="2">ZSDZ42</strain>
    </source>
</reference>
<dbReference type="EMBL" id="JAJUBC010000020">
    <property type="protein sequence ID" value="MDD1794717.1"/>
    <property type="molecule type" value="Genomic_DNA"/>
</dbReference>
<name>A0ABT5R377_9GAMM</name>
<evidence type="ECO:0000313" key="2">
    <source>
        <dbReference type="EMBL" id="MDD1794717.1"/>
    </source>
</evidence>
<dbReference type="Proteomes" id="UP001149400">
    <property type="component" value="Unassembled WGS sequence"/>
</dbReference>
<evidence type="ECO:0000313" key="3">
    <source>
        <dbReference type="Proteomes" id="UP001149400"/>
    </source>
</evidence>
<keyword evidence="1" id="KW-0732">Signal</keyword>
<organism evidence="2 3">
    <name type="scientific">Enterovibrio gelatinilyticus</name>
    <dbReference type="NCBI Taxonomy" id="2899819"/>
    <lineage>
        <taxon>Bacteria</taxon>
        <taxon>Pseudomonadati</taxon>
        <taxon>Pseudomonadota</taxon>
        <taxon>Gammaproteobacteria</taxon>
        <taxon>Vibrionales</taxon>
        <taxon>Vibrionaceae</taxon>
        <taxon>Enterovibrio</taxon>
    </lineage>
</organism>
<dbReference type="RefSeq" id="WP_274165542.1">
    <property type="nucleotide sequence ID" value="NZ_JAJUBC010000020.1"/>
</dbReference>
<comment type="caution">
    <text evidence="2">The sequence shown here is derived from an EMBL/GenBank/DDBJ whole genome shotgun (WGS) entry which is preliminary data.</text>
</comment>
<feature type="chain" id="PRO_5046547990" evidence="1">
    <location>
        <begin position="20"/>
        <end position="466"/>
    </location>
</feature>
<dbReference type="InterPro" id="IPR010583">
    <property type="entry name" value="MipA"/>
</dbReference>
<evidence type="ECO:0000256" key="1">
    <source>
        <dbReference type="SAM" id="SignalP"/>
    </source>
</evidence>
<feature type="signal peptide" evidence="1">
    <location>
        <begin position="1"/>
        <end position="19"/>
    </location>
</feature>
<dbReference type="Pfam" id="PF06629">
    <property type="entry name" value="MipA"/>
    <property type="match status" value="1"/>
</dbReference>
<sequence>MKLSFCFLMPSLSKSVAFATAILAPPSWGDTDVQNTPILAVSESSPTESVDSLRLKRSEDWGIAATVRTAGVPYTEGGSANVSSFVPMMFYEDEAFFIRGTEGGIRLWEDGDWRANAILRMRFIDLPTAVQNDVGGDTGDFGFQLTRQLGDGWYADIDVLSDKDSRFHGIAKLGKQLLTDNADIEAMVSARYKGANFNSFYYGLSEYRNEGEHIGAGVDVKAGMSARYHVYSNLYLVGAAYATYFDENVRHASTIDTDWQGEVYAGFGFFNDNKRHGKKEISTRPYWRLAQGWATPSNIGEIIAGDSQKDPYGNTLTSFFYGHPLSDSLFGIPLDIYLTPGIVWHWSSEVQASSPEYVMAIKAYYTFDWPTTWRFGVAEGLSYVNNITHVERSEMERKGYEPSHLLNYLDFSVDVNVGDLIGKKSWNNLWLGYSIHHRSAIFEKASQFGRIKGGSNYNTIYLQMDF</sequence>
<protein>
    <submittedName>
        <fullName evidence="2">MipA/OmpV family protein</fullName>
    </submittedName>
</protein>